<comment type="function">
    <text evidence="4">SbcCD cleaves DNA hairpin structures. These structures can inhibit DNA replication and are intermediates in certain DNA recombination reactions. The complex acts as a 3'-&gt;5' double strand exonuclease that can open hairpins. It also has a 5' single-strand endonuclease activity.</text>
</comment>
<dbReference type="PANTHER" id="PTHR30337:SF0">
    <property type="entry name" value="NUCLEASE SBCCD SUBUNIT D"/>
    <property type="match status" value="1"/>
</dbReference>
<comment type="subunit">
    <text evidence="4">Heterodimer of SbcC and SbcD.</text>
</comment>
<dbReference type="GO" id="GO:0006260">
    <property type="term" value="P:DNA replication"/>
    <property type="evidence" value="ECO:0007669"/>
    <property type="project" value="UniProtKB-KW"/>
</dbReference>
<protein>
    <recommendedName>
        <fullName evidence="4">Nuclease SbcCD subunit D</fullName>
    </recommendedName>
</protein>
<comment type="similarity">
    <text evidence="4">Belongs to the SbcD family.</text>
</comment>
<feature type="domain" description="Calcineurin-like phosphoesterase" evidence="5">
    <location>
        <begin position="1"/>
        <end position="235"/>
    </location>
</feature>
<proteinExistence type="inferred from homology"/>
<dbReference type="GO" id="GO:0004519">
    <property type="term" value="F:endonuclease activity"/>
    <property type="evidence" value="ECO:0007669"/>
    <property type="project" value="UniProtKB-KW"/>
</dbReference>
<dbReference type="PANTHER" id="PTHR30337">
    <property type="entry name" value="COMPONENT OF ATP-DEPENDENT DSDNA EXONUCLEASE"/>
    <property type="match status" value="1"/>
</dbReference>
<organism evidence="6 7">
    <name type="scientific">Donghicola mangrovi</name>
    <dbReference type="NCBI Taxonomy" id="2729614"/>
    <lineage>
        <taxon>Bacteria</taxon>
        <taxon>Pseudomonadati</taxon>
        <taxon>Pseudomonadota</taxon>
        <taxon>Alphaproteobacteria</taxon>
        <taxon>Rhodobacterales</taxon>
        <taxon>Roseobacteraceae</taxon>
        <taxon>Donghicola</taxon>
    </lineage>
</organism>
<evidence type="ECO:0000256" key="1">
    <source>
        <dbReference type="ARBA" id="ARBA00022722"/>
    </source>
</evidence>
<accession>A0A850Q5B4</accession>
<keyword evidence="4" id="KW-0235">DNA replication</keyword>
<keyword evidence="4" id="KW-0233">DNA recombination</keyword>
<dbReference type="RefSeq" id="WP_177158048.1">
    <property type="nucleotide sequence ID" value="NZ_JABCJE010000006.1"/>
</dbReference>
<evidence type="ECO:0000259" key="5">
    <source>
        <dbReference type="Pfam" id="PF00149"/>
    </source>
</evidence>
<comment type="caution">
    <text evidence="6">The sequence shown here is derived from an EMBL/GenBank/DDBJ whole genome shotgun (WGS) entry which is preliminary data.</text>
</comment>
<dbReference type="InterPro" id="IPR041796">
    <property type="entry name" value="Mre11_N"/>
</dbReference>
<keyword evidence="4" id="KW-0255">Endonuclease</keyword>
<dbReference type="Pfam" id="PF00149">
    <property type="entry name" value="Metallophos"/>
    <property type="match status" value="1"/>
</dbReference>
<keyword evidence="2 4" id="KW-0378">Hydrolase</keyword>
<dbReference type="EMBL" id="JABCJE010000006">
    <property type="protein sequence ID" value="NVO24306.1"/>
    <property type="molecule type" value="Genomic_DNA"/>
</dbReference>
<dbReference type="InterPro" id="IPR004843">
    <property type="entry name" value="Calcineurin-like_PHP"/>
</dbReference>
<dbReference type="CDD" id="cd00840">
    <property type="entry name" value="MPP_Mre11_N"/>
    <property type="match status" value="1"/>
</dbReference>
<gene>
    <name evidence="4" type="primary">sbcD</name>
    <name evidence="6" type="ORF">HJ536_13145</name>
</gene>
<dbReference type="GO" id="GO:0008408">
    <property type="term" value="F:3'-5' exonuclease activity"/>
    <property type="evidence" value="ECO:0007669"/>
    <property type="project" value="InterPro"/>
</dbReference>
<dbReference type="InterPro" id="IPR050535">
    <property type="entry name" value="DNA_Repair-Maintenance_Comp"/>
</dbReference>
<dbReference type="Gene3D" id="3.60.21.10">
    <property type="match status" value="1"/>
</dbReference>
<evidence type="ECO:0000256" key="3">
    <source>
        <dbReference type="ARBA" id="ARBA00022839"/>
    </source>
</evidence>
<name>A0A850Q5B4_9RHOB</name>
<evidence type="ECO:0000313" key="6">
    <source>
        <dbReference type="EMBL" id="NVO24306.1"/>
    </source>
</evidence>
<evidence type="ECO:0000256" key="4">
    <source>
        <dbReference type="RuleBase" id="RU363069"/>
    </source>
</evidence>
<reference evidence="6 7" key="1">
    <citation type="submission" date="2020-04" db="EMBL/GenBank/DDBJ databases">
        <title>Donghicola sp., a member of the Rhodobacteraceae family isolated from mangrove forest in Thailand.</title>
        <authorList>
            <person name="Charoenyingcharoen P."/>
            <person name="Yukphan P."/>
        </authorList>
    </citation>
    <scope>NUCLEOTIDE SEQUENCE [LARGE SCALE GENOMIC DNA]</scope>
    <source>
        <strain evidence="6 7">B5-SW-15</strain>
    </source>
</reference>
<dbReference type="Proteomes" id="UP000592216">
    <property type="component" value="Unassembled WGS sequence"/>
</dbReference>
<dbReference type="NCBIfam" id="TIGR00619">
    <property type="entry name" value="sbcd"/>
    <property type="match status" value="1"/>
</dbReference>
<evidence type="ECO:0000256" key="2">
    <source>
        <dbReference type="ARBA" id="ARBA00022801"/>
    </source>
</evidence>
<evidence type="ECO:0000313" key="7">
    <source>
        <dbReference type="Proteomes" id="UP000592216"/>
    </source>
</evidence>
<dbReference type="GO" id="GO:0006310">
    <property type="term" value="P:DNA recombination"/>
    <property type="evidence" value="ECO:0007669"/>
    <property type="project" value="UniProtKB-KW"/>
</dbReference>
<keyword evidence="1 4" id="KW-0540">Nuclease</keyword>
<dbReference type="InterPro" id="IPR004593">
    <property type="entry name" value="SbcD"/>
</dbReference>
<sequence length="408" mass="44402">MKILHTADWHLGQTLNGWSREAEHALWFEHLRDVLVEEKVDAMIVAGDIYDGINPSGDTQRLLYQSLRSIKSACPALRIVMTSGNHDPVARLEAPAAILEELDVHVIATVRRKNGKVDGAAHMIPLLDSTGQVRAYACAIPFLRSADLPGLSFDETHDGSPIVEAARRFHADLAAQAVKIASGLPIIAVGHLHCHGATESDGVERRILIGGEHAIPEDVFPQAFDYVALGHLHRPQNLDHGRIRYSGSPFPLSASEAGYEHGVTILEVMPEGLDIRHRPLPRPAEMLRFPAVGAMEIEKFTAVIKDFTVPEDLPSSLYPLVYVEIEATGPAAPLMEQAQKLLASAPVRTAGIRILRAVETVDAPAPMLTLSETDPEALFRSSFETVNGTSPSIEHIAAFREAMTGEDP</sequence>
<keyword evidence="3 4" id="KW-0269">Exonuclease</keyword>
<dbReference type="InterPro" id="IPR029052">
    <property type="entry name" value="Metallo-depent_PP-like"/>
</dbReference>
<dbReference type="AlphaFoldDB" id="A0A850Q5B4"/>
<dbReference type="SUPFAM" id="SSF56300">
    <property type="entry name" value="Metallo-dependent phosphatases"/>
    <property type="match status" value="1"/>
</dbReference>